<dbReference type="KEGG" id="nwr:E3U44_07285"/>
<organism evidence="1 2">
    <name type="scientific">Nitrosococcus wardiae</name>
    <dbReference type="NCBI Taxonomy" id="1814290"/>
    <lineage>
        <taxon>Bacteria</taxon>
        <taxon>Pseudomonadati</taxon>
        <taxon>Pseudomonadota</taxon>
        <taxon>Gammaproteobacteria</taxon>
        <taxon>Chromatiales</taxon>
        <taxon>Chromatiaceae</taxon>
        <taxon>Nitrosococcus</taxon>
    </lineage>
</organism>
<name>A0A4P7BYR9_9GAMM</name>
<evidence type="ECO:0000313" key="2">
    <source>
        <dbReference type="Proteomes" id="UP000294325"/>
    </source>
</evidence>
<dbReference type="Proteomes" id="UP000294325">
    <property type="component" value="Chromosome"/>
</dbReference>
<sequence length="524" mass="59781">MSTNTLAKNQFGKRPNNWIECEPFLKETFIDIVQKASSFLDEHSWEANPQVQYLSHYLTSLKAKSLVVEYHYIDRHFMEEASLYYSKSLIPRPNWTTRVHVFSDLMDEERIDEAMRTAASGYIAKVTEELQQSYCGYIVIRPLPSAPIGRTVLKHLKCREGDKKREFLTCQAYTIHFLGFELTVHGIAFQQQDRAVAACATTAIWSSLQRVTRREGARSPTSWEITEAAVRHYLPRGRPYPSSGLTIEQMCEALRAFGFAPDLLVAEESSSPNEFLLLMDIYLRSGIPIILTFRTGEWGHAVTVVGYGTSHKISTPYEISSGEKTYKIVLHNLDYDRIYIHDDRLGPYARSTLNIGKQSLTDNETSSPPQLAINIEWPNGQMEEHSVYLAAVPVYPKLRTSAKELFETAMELFPYLTEALSDLNQELGLLVYFERSGEYQASLYGKTVNPSRVPQFQKTIALSRYVGVHRWYLDGMPFMETLWDTTDTMRENRYGENLLGVTCLKPSLQTFVDGLASRYNAVLG</sequence>
<dbReference type="OrthoDB" id="6782387at2"/>
<evidence type="ECO:0000313" key="1">
    <source>
        <dbReference type="EMBL" id="QBQ54334.1"/>
    </source>
</evidence>
<gene>
    <name evidence="1" type="ORF">E3U44_07285</name>
</gene>
<protein>
    <submittedName>
        <fullName evidence="1">Uncharacterized protein</fullName>
    </submittedName>
</protein>
<accession>A0A4P7BYR9</accession>
<keyword evidence="2" id="KW-1185">Reference proteome</keyword>
<reference evidence="1 2" key="1">
    <citation type="submission" date="2019-03" db="EMBL/GenBank/DDBJ databases">
        <title>The genome sequence of Nitrosococcus wardiae strain D1FHST reveals the archetypal metabolic capacity of ammonia-oxidizing Gammaproteobacteria.</title>
        <authorList>
            <person name="Wang L."/>
            <person name="Lim C.K."/>
            <person name="Hanson T.E."/>
            <person name="Dang H."/>
            <person name="Klotz M.G."/>
        </authorList>
    </citation>
    <scope>NUCLEOTIDE SEQUENCE [LARGE SCALE GENOMIC DNA]</scope>
    <source>
        <strain evidence="1 2">D1FHS</strain>
    </source>
</reference>
<dbReference type="AlphaFoldDB" id="A0A4P7BYR9"/>
<dbReference type="RefSeq" id="WP_134357509.1">
    <property type="nucleotide sequence ID" value="NZ_CP038033.1"/>
</dbReference>
<proteinExistence type="predicted"/>
<dbReference type="EMBL" id="CP038033">
    <property type="protein sequence ID" value="QBQ54334.1"/>
    <property type="molecule type" value="Genomic_DNA"/>
</dbReference>